<protein>
    <recommendedName>
        <fullName evidence="1">Serine aminopeptidase S33 domain-containing protein</fullName>
    </recommendedName>
</protein>
<accession>A0A2S8FYD7</accession>
<dbReference type="Proteomes" id="UP000238322">
    <property type="component" value="Unassembled WGS sequence"/>
</dbReference>
<proteinExistence type="predicted"/>
<name>A0A2S8FYD7_9BACT</name>
<dbReference type="AlphaFoldDB" id="A0A2S8FYD7"/>
<evidence type="ECO:0000313" key="2">
    <source>
        <dbReference type="EMBL" id="PQO37205.1"/>
    </source>
</evidence>
<comment type="caution">
    <text evidence="2">The sequence shown here is derived from an EMBL/GenBank/DDBJ whole genome shotgun (WGS) entry which is preliminary data.</text>
</comment>
<feature type="domain" description="Serine aminopeptidase S33" evidence="1">
    <location>
        <begin position="30"/>
        <end position="136"/>
    </location>
</feature>
<dbReference type="InterPro" id="IPR029058">
    <property type="entry name" value="AB_hydrolase_fold"/>
</dbReference>
<evidence type="ECO:0000259" key="1">
    <source>
        <dbReference type="Pfam" id="PF12146"/>
    </source>
</evidence>
<gene>
    <name evidence="2" type="ORF">C5Y83_04460</name>
</gene>
<reference evidence="2 3" key="1">
    <citation type="submission" date="2018-02" db="EMBL/GenBank/DDBJ databases">
        <title>Comparative genomes isolates from brazilian mangrove.</title>
        <authorList>
            <person name="Araujo J.E."/>
            <person name="Taketani R.G."/>
            <person name="Silva M.C.P."/>
            <person name="Loureco M.V."/>
            <person name="Andreote F.D."/>
        </authorList>
    </citation>
    <scope>NUCLEOTIDE SEQUENCE [LARGE SCALE GENOMIC DNA]</scope>
    <source>
        <strain evidence="2 3">Hex-1 MGV</strain>
    </source>
</reference>
<dbReference type="OrthoDB" id="291712at2"/>
<dbReference type="RefSeq" id="WP_105328455.1">
    <property type="nucleotide sequence ID" value="NZ_PUHY01000005.1"/>
</dbReference>
<dbReference type="SUPFAM" id="SSF53474">
    <property type="entry name" value="alpha/beta-Hydrolases"/>
    <property type="match status" value="1"/>
</dbReference>
<dbReference type="EMBL" id="PUHY01000005">
    <property type="protein sequence ID" value="PQO37205.1"/>
    <property type="molecule type" value="Genomic_DNA"/>
</dbReference>
<dbReference type="Gene3D" id="3.40.50.1820">
    <property type="entry name" value="alpha/beta hydrolase"/>
    <property type="match status" value="1"/>
</dbReference>
<organism evidence="2 3">
    <name type="scientific">Blastopirellula marina</name>
    <dbReference type="NCBI Taxonomy" id="124"/>
    <lineage>
        <taxon>Bacteria</taxon>
        <taxon>Pseudomonadati</taxon>
        <taxon>Planctomycetota</taxon>
        <taxon>Planctomycetia</taxon>
        <taxon>Pirellulales</taxon>
        <taxon>Pirellulaceae</taxon>
        <taxon>Blastopirellula</taxon>
    </lineage>
</organism>
<sequence length="360" mass="41401">MVAIDLVPVEAGTGLAVTCSFHRAEKAGANRRVVAMHHGILHSWAHFLALIKQLNERGVHVLMIDQQSEDSRWRNCIGLGSYVEGMAAAIRSFQEAYPEYEVTSYVFHSMGAAIGEQMQERYPELRRPTVLMAPIPVQGATGVFVRLLLRRPFGMTRAILTLSVLSLVRRSEEVRRVFFDEHAGSSTVKGCCRHLKHSPFAAYLQLTLRYVLRFFRLQKHNEQPNLLLTSPTDYIFRSDGVVNEYRETEFFYRSGYHRADGTPWLQKAEIDGGHDFFLRHPDQVASEIVKFLELRDYFEIQRDVAPADKKRETTAAVANNRVHYFRIDSAHKIAGPRLHPLFVRNARLRNHRTGWKGRMR</sequence>
<evidence type="ECO:0000313" key="3">
    <source>
        <dbReference type="Proteomes" id="UP000238322"/>
    </source>
</evidence>
<dbReference type="Pfam" id="PF12146">
    <property type="entry name" value="Hydrolase_4"/>
    <property type="match status" value="1"/>
</dbReference>
<dbReference type="InterPro" id="IPR022742">
    <property type="entry name" value="Hydrolase_4"/>
</dbReference>